<evidence type="ECO:0000256" key="1">
    <source>
        <dbReference type="ARBA" id="ARBA00023121"/>
    </source>
</evidence>
<dbReference type="PROSITE" id="PS51482">
    <property type="entry name" value="DEGV"/>
    <property type="match status" value="1"/>
</dbReference>
<protein>
    <submittedName>
        <fullName evidence="2">DegV domain-containing protein</fullName>
    </submittedName>
</protein>
<keyword evidence="3" id="KW-1185">Reference proteome</keyword>
<dbReference type="Proteomes" id="UP000271573">
    <property type="component" value="Chromosome"/>
</dbReference>
<accession>A0A3G9IJ68</accession>
<dbReference type="RefSeq" id="WP_125566276.1">
    <property type="nucleotide sequence ID" value="NZ_AP019307.1"/>
</dbReference>
<name>A0A3G9IJ68_9ACTN</name>
<evidence type="ECO:0000313" key="3">
    <source>
        <dbReference type="Proteomes" id="UP000271573"/>
    </source>
</evidence>
<dbReference type="NCBIfam" id="TIGR00762">
    <property type="entry name" value="DegV"/>
    <property type="match status" value="1"/>
</dbReference>
<dbReference type="PANTHER" id="PTHR33434:SF2">
    <property type="entry name" value="FATTY ACID-BINDING PROTEIN TM_1468"/>
    <property type="match status" value="1"/>
</dbReference>
<keyword evidence="1" id="KW-0446">Lipid-binding</keyword>
<reference evidence="2 3" key="1">
    <citation type="submission" date="2018-11" db="EMBL/GenBank/DDBJ databases">
        <title>Complete genome sequence of Nocardioides baekrokdamisoli strain KCTC 39748.</title>
        <authorList>
            <person name="Kang S.W."/>
            <person name="Lee K.C."/>
            <person name="Kim K.K."/>
            <person name="Kim J.S."/>
            <person name="Kim D.S."/>
            <person name="Ko S.H."/>
            <person name="Yang S.H."/>
            <person name="Shin Y.K."/>
            <person name="Lee J.S."/>
        </authorList>
    </citation>
    <scope>NUCLEOTIDE SEQUENCE [LARGE SCALE GENOMIC DNA]</scope>
    <source>
        <strain evidence="2 3">KCTC 39748</strain>
    </source>
</reference>
<dbReference type="Pfam" id="PF02645">
    <property type="entry name" value="DegV"/>
    <property type="match status" value="1"/>
</dbReference>
<proteinExistence type="predicted"/>
<sequence length="278" mass="27917">MPRVAVVTDSTSLVTPDAEVTVVPVQVVVGDESFADGLEEVSPSAVIGALAAKKSVSTSRPSPSAFAETYASLAAAGHDAIVSIHVSSKISGTTESAELAAAESPIPVTVVDSLAVGPSLGMSVMAAAAAAARGASAEQVAAAALERSSRSHSFFYVDSLEPMRRGGRIGARAALVGSALAVKPLLGLRDGRVVLLEKVRTTSRALIRLEELAVEAAGDGPVEIVVAHLGALERAEAVAARLADRVELGAPVRVIEFGPGLAAHLGTGAVAVVVAPAV</sequence>
<gene>
    <name evidence="2" type="ORF">Back2_03920</name>
</gene>
<dbReference type="OrthoDB" id="9760324at2"/>
<dbReference type="InterPro" id="IPR050270">
    <property type="entry name" value="DegV_domain_contain"/>
</dbReference>
<dbReference type="Gene3D" id="3.40.50.10170">
    <property type="match status" value="1"/>
</dbReference>
<dbReference type="GO" id="GO:0008289">
    <property type="term" value="F:lipid binding"/>
    <property type="evidence" value="ECO:0007669"/>
    <property type="project" value="UniProtKB-KW"/>
</dbReference>
<dbReference type="Gene3D" id="3.30.1180.10">
    <property type="match status" value="1"/>
</dbReference>
<evidence type="ECO:0000313" key="2">
    <source>
        <dbReference type="EMBL" id="BBH16105.1"/>
    </source>
</evidence>
<dbReference type="SUPFAM" id="SSF82549">
    <property type="entry name" value="DAK1/DegV-like"/>
    <property type="match status" value="1"/>
</dbReference>
<dbReference type="EMBL" id="AP019307">
    <property type="protein sequence ID" value="BBH16105.1"/>
    <property type="molecule type" value="Genomic_DNA"/>
</dbReference>
<dbReference type="KEGG" id="nbe:Back2_03920"/>
<dbReference type="InterPro" id="IPR003797">
    <property type="entry name" value="DegV"/>
</dbReference>
<dbReference type="AlphaFoldDB" id="A0A3G9IJ68"/>
<organism evidence="2 3">
    <name type="scientific">Nocardioides baekrokdamisoli</name>
    <dbReference type="NCBI Taxonomy" id="1804624"/>
    <lineage>
        <taxon>Bacteria</taxon>
        <taxon>Bacillati</taxon>
        <taxon>Actinomycetota</taxon>
        <taxon>Actinomycetes</taxon>
        <taxon>Propionibacteriales</taxon>
        <taxon>Nocardioidaceae</taxon>
        <taxon>Nocardioides</taxon>
    </lineage>
</organism>
<dbReference type="PANTHER" id="PTHR33434">
    <property type="entry name" value="DEGV DOMAIN-CONTAINING PROTEIN DR_1986-RELATED"/>
    <property type="match status" value="1"/>
</dbReference>
<dbReference type="InterPro" id="IPR043168">
    <property type="entry name" value="DegV_C"/>
</dbReference>